<evidence type="ECO:0000256" key="3">
    <source>
        <dbReference type="ARBA" id="ARBA00023235"/>
    </source>
</evidence>
<evidence type="ECO:0000256" key="4">
    <source>
        <dbReference type="PROSITE-ProRule" id="PRU00182"/>
    </source>
</evidence>
<evidence type="ECO:0000256" key="2">
    <source>
        <dbReference type="ARBA" id="ARBA00022884"/>
    </source>
</evidence>
<dbReference type="InterPro" id="IPR042092">
    <property type="entry name" value="PsdUridine_s_RsuA/RluB/E/F_cat"/>
</dbReference>
<dbReference type="PROSITE" id="PS50889">
    <property type="entry name" value="S4"/>
    <property type="match status" value="1"/>
</dbReference>
<organism evidence="7 8">
    <name type="scientific">Alicyclobacillus hesperidum</name>
    <dbReference type="NCBI Taxonomy" id="89784"/>
    <lineage>
        <taxon>Bacteria</taxon>
        <taxon>Bacillati</taxon>
        <taxon>Bacillota</taxon>
        <taxon>Bacilli</taxon>
        <taxon>Bacillales</taxon>
        <taxon>Alicyclobacillaceae</taxon>
        <taxon>Alicyclobacillus</taxon>
    </lineage>
</organism>
<dbReference type="Gene3D" id="3.10.290.10">
    <property type="entry name" value="RNA-binding S4 domain"/>
    <property type="match status" value="1"/>
</dbReference>
<dbReference type="NCBIfam" id="TIGR00093">
    <property type="entry name" value="pseudouridine synthase"/>
    <property type="match status" value="1"/>
</dbReference>
<dbReference type="Gene3D" id="3.30.70.580">
    <property type="entry name" value="Pseudouridine synthase I, catalytic domain, N-terminal subdomain"/>
    <property type="match status" value="1"/>
</dbReference>
<dbReference type="InterPro" id="IPR020094">
    <property type="entry name" value="TruA/RsuA/RluB/E/F_N"/>
</dbReference>
<dbReference type="InterPro" id="IPR000748">
    <property type="entry name" value="PsdUridine_synth_RsuA/RluB/E/F"/>
</dbReference>
<dbReference type="SMART" id="SM00363">
    <property type="entry name" value="S4"/>
    <property type="match status" value="1"/>
</dbReference>
<dbReference type="GO" id="GO:0005829">
    <property type="term" value="C:cytosol"/>
    <property type="evidence" value="ECO:0007669"/>
    <property type="project" value="UniProtKB-ARBA"/>
</dbReference>
<dbReference type="AlphaFoldDB" id="A0A1H2WFS6"/>
<dbReference type="InterPro" id="IPR020103">
    <property type="entry name" value="PsdUridine_synth_cat_dom_sf"/>
</dbReference>
<evidence type="ECO:0000256" key="5">
    <source>
        <dbReference type="RuleBase" id="RU003887"/>
    </source>
</evidence>
<dbReference type="STRING" id="89784.SAMN04489725_1157"/>
<comment type="similarity">
    <text evidence="1 5">Belongs to the pseudouridine synthase RsuA family.</text>
</comment>
<evidence type="ECO:0000256" key="1">
    <source>
        <dbReference type="ARBA" id="ARBA00008348"/>
    </source>
</evidence>
<evidence type="ECO:0000313" key="7">
    <source>
        <dbReference type="EMBL" id="SDW79387.1"/>
    </source>
</evidence>
<dbReference type="CDD" id="cd00165">
    <property type="entry name" value="S4"/>
    <property type="match status" value="1"/>
</dbReference>
<dbReference type="SUPFAM" id="SSF55120">
    <property type="entry name" value="Pseudouridine synthase"/>
    <property type="match status" value="1"/>
</dbReference>
<proteinExistence type="inferred from homology"/>
<dbReference type="FunFam" id="3.30.70.1560:FF:000001">
    <property type="entry name" value="Pseudouridine synthase"/>
    <property type="match status" value="1"/>
</dbReference>
<protein>
    <recommendedName>
        <fullName evidence="5">Pseudouridine synthase</fullName>
        <ecNumber evidence="5">5.4.99.-</ecNumber>
    </recommendedName>
</protein>
<dbReference type="EMBL" id="FNOJ01000015">
    <property type="protein sequence ID" value="SDW79387.1"/>
    <property type="molecule type" value="Genomic_DNA"/>
</dbReference>
<feature type="domain" description="RNA-binding S4" evidence="6">
    <location>
        <begin position="4"/>
        <end position="62"/>
    </location>
</feature>
<dbReference type="EC" id="5.4.99.-" evidence="5"/>
<dbReference type="InterPro" id="IPR050343">
    <property type="entry name" value="RsuA_PseudoU_synthase"/>
</dbReference>
<dbReference type="GO" id="GO:0120159">
    <property type="term" value="F:rRNA pseudouridine synthase activity"/>
    <property type="evidence" value="ECO:0007669"/>
    <property type="project" value="UniProtKB-ARBA"/>
</dbReference>
<dbReference type="Pfam" id="PF01479">
    <property type="entry name" value="S4"/>
    <property type="match status" value="1"/>
</dbReference>
<dbReference type="Pfam" id="PF00849">
    <property type="entry name" value="PseudoU_synth_2"/>
    <property type="match status" value="1"/>
</dbReference>
<sequence length="241" mass="26710">MENVRLDKWLATAGIGTRSEVKKLCKAGRVRVNGEVVKDPAVHAVIGRDVVECDGEPIPYEQFVYFMMYKPQGVLSATEDVRQPVVTELLAARDRSYGVFPVGRLDKDAEGLLLLTNDGQLAHSLLSPKRHVPKRYFVRVEGCLDERDRDAIAAGVILEDGYACLPGRLEIHVAGDESEASIEIYEGKFHQVKRMFQALGKQVTFLKRVTMGPLVLDPGLTPGAYRPLSAVELEPLLKLRA</sequence>
<dbReference type="InterPro" id="IPR018496">
    <property type="entry name" value="PsdUridine_synth_RsuA/RluB_CS"/>
</dbReference>
<keyword evidence="3 5" id="KW-0413">Isomerase</keyword>
<dbReference type="CDD" id="cd02553">
    <property type="entry name" value="PseudoU_synth_RsuA"/>
    <property type="match status" value="1"/>
</dbReference>
<dbReference type="PROSITE" id="PS01149">
    <property type="entry name" value="PSI_RSU"/>
    <property type="match status" value="1"/>
</dbReference>
<dbReference type="InterPro" id="IPR002942">
    <property type="entry name" value="S4_RNA-bd"/>
</dbReference>
<dbReference type="Gene3D" id="3.30.70.1560">
    <property type="entry name" value="Alpha-L RNA-binding motif"/>
    <property type="match status" value="1"/>
</dbReference>
<gene>
    <name evidence="7" type="ORF">SAMN04489725_1157</name>
</gene>
<evidence type="ECO:0000259" key="6">
    <source>
        <dbReference type="SMART" id="SM00363"/>
    </source>
</evidence>
<name>A0A1H2WFS6_9BACL</name>
<dbReference type="Proteomes" id="UP000182589">
    <property type="component" value="Unassembled WGS sequence"/>
</dbReference>
<evidence type="ECO:0000313" key="8">
    <source>
        <dbReference type="Proteomes" id="UP000182589"/>
    </source>
</evidence>
<reference evidence="8" key="1">
    <citation type="submission" date="2016-10" db="EMBL/GenBank/DDBJ databases">
        <authorList>
            <person name="Varghese N."/>
        </authorList>
    </citation>
    <scope>NUCLEOTIDE SEQUENCE [LARGE SCALE GENOMIC DNA]</scope>
    <source>
        <strain evidence="8">DSM 12489</strain>
    </source>
</reference>
<keyword evidence="8" id="KW-1185">Reference proteome</keyword>
<dbReference type="InterPro" id="IPR036986">
    <property type="entry name" value="S4_RNA-bd_sf"/>
</dbReference>
<accession>A0A1H2WFS6</accession>
<dbReference type="GO" id="GO:0003723">
    <property type="term" value="F:RNA binding"/>
    <property type="evidence" value="ECO:0007669"/>
    <property type="project" value="UniProtKB-KW"/>
</dbReference>
<dbReference type="PANTHER" id="PTHR47683:SF4">
    <property type="entry name" value="PSEUDOURIDINE SYNTHASE"/>
    <property type="match status" value="1"/>
</dbReference>
<dbReference type="GO" id="GO:0000455">
    <property type="term" value="P:enzyme-directed rRNA pseudouridine synthesis"/>
    <property type="evidence" value="ECO:0007669"/>
    <property type="project" value="UniProtKB-ARBA"/>
</dbReference>
<keyword evidence="2 4" id="KW-0694">RNA-binding</keyword>
<dbReference type="SUPFAM" id="SSF55174">
    <property type="entry name" value="Alpha-L RNA-binding motif"/>
    <property type="match status" value="1"/>
</dbReference>
<dbReference type="PANTHER" id="PTHR47683">
    <property type="entry name" value="PSEUDOURIDINE SYNTHASE FAMILY PROTEIN-RELATED"/>
    <property type="match status" value="1"/>
</dbReference>
<dbReference type="InterPro" id="IPR006145">
    <property type="entry name" value="PsdUridine_synth_RsuA/RluA"/>
</dbReference>